<organism evidence="8 9">
    <name type="scientific">Folsomia candida</name>
    <name type="common">Springtail</name>
    <dbReference type="NCBI Taxonomy" id="158441"/>
    <lineage>
        <taxon>Eukaryota</taxon>
        <taxon>Metazoa</taxon>
        <taxon>Ecdysozoa</taxon>
        <taxon>Arthropoda</taxon>
        <taxon>Hexapoda</taxon>
        <taxon>Collembola</taxon>
        <taxon>Entomobryomorpha</taxon>
        <taxon>Isotomoidea</taxon>
        <taxon>Isotomidae</taxon>
        <taxon>Proisotominae</taxon>
        <taxon>Folsomia</taxon>
    </lineage>
</organism>
<keyword evidence="2 5" id="KW-0863">Zinc-finger</keyword>
<keyword evidence="3" id="KW-0862">Zinc</keyword>
<keyword evidence="4 5" id="KW-0238">DNA-binding</keyword>
<gene>
    <name evidence="8" type="ORF">Fcan01_11319</name>
</gene>
<evidence type="ECO:0000313" key="9">
    <source>
        <dbReference type="Proteomes" id="UP000198287"/>
    </source>
</evidence>
<evidence type="ECO:0000256" key="3">
    <source>
        <dbReference type="ARBA" id="ARBA00022833"/>
    </source>
</evidence>
<dbReference type="OrthoDB" id="5982876at2759"/>
<dbReference type="GO" id="GO:0008270">
    <property type="term" value="F:zinc ion binding"/>
    <property type="evidence" value="ECO:0007669"/>
    <property type="project" value="UniProtKB-KW"/>
</dbReference>
<dbReference type="Proteomes" id="UP000198287">
    <property type="component" value="Unassembled WGS sequence"/>
</dbReference>
<sequence>MHRCVVMGCRNLRENASSSGLTFFAFPEDHRTLVWCTTLNLDAGASYKGKVICSKHFLAEDMKITRKLLPTATPKILQIKPMSDLTDTSMSGKKFISRSTQSDTEPPISAS</sequence>
<evidence type="ECO:0000256" key="5">
    <source>
        <dbReference type="PROSITE-ProRule" id="PRU00309"/>
    </source>
</evidence>
<feature type="region of interest" description="Disordered" evidence="6">
    <location>
        <begin position="84"/>
        <end position="111"/>
    </location>
</feature>
<feature type="domain" description="THAP-type" evidence="7">
    <location>
        <begin position="1"/>
        <end position="77"/>
    </location>
</feature>
<accession>A0A226EB76</accession>
<dbReference type="AlphaFoldDB" id="A0A226EB76"/>
<dbReference type="SUPFAM" id="SSF57716">
    <property type="entry name" value="Glucocorticoid receptor-like (DNA-binding domain)"/>
    <property type="match status" value="1"/>
</dbReference>
<keyword evidence="1" id="KW-0479">Metal-binding</keyword>
<feature type="compositionally biased region" description="Polar residues" evidence="6">
    <location>
        <begin position="85"/>
        <end position="111"/>
    </location>
</feature>
<reference evidence="8 9" key="1">
    <citation type="submission" date="2015-12" db="EMBL/GenBank/DDBJ databases">
        <title>The genome of Folsomia candida.</title>
        <authorList>
            <person name="Faddeeva A."/>
            <person name="Derks M.F."/>
            <person name="Anvar Y."/>
            <person name="Smit S."/>
            <person name="Van Straalen N."/>
            <person name="Roelofs D."/>
        </authorList>
    </citation>
    <scope>NUCLEOTIDE SEQUENCE [LARGE SCALE GENOMIC DNA]</scope>
    <source>
        <strain evidence="8 9">VU population</strain>
        <tissue evidence="8">Whole body</tissue>
    </source>
</reference>
<evidence type="ECO:0000256" key="1">
    <source>
        <dbReference type="ARBA" id="ARBA00022723"/>
    </source>
</evidence>
<evidence type="ECO:0000313" key="8">
    <source>
        <dbReference type="EMBL" id="OXA54825.1"/>
    </source>
</evidence>
<dbReference type="EMBL" id="LNIX01000005">
    <property type="protein sequence ID" value="OXA54825.1"/>
    <property type="molecule type" value="Genomic_DNA"/>
</dbReference>
<evidence type="ECO:0000256" key="6">
    <source>
        <dbReference type="SAM" id="MobiDB-lite"/>
    </source>
</evidence>
<name>A0A226EB76_FOLCA</name>
<dbReference type="GO" id="GO:0003677">
    <property type="term" value="F:DNA binding"/>
    <property type="evidence" value="ECO:0007669"/>
    <property type="project" value="UniProtKB-UniRule"/>
</dbReference>
<comment type="caution">
    <text evidence="8">The sequence shown here is derived from an EMBL/GenBank/DDBJ whole genome shotgun (WGS) entry which is preliminary data.</text>
</comment>
<dbReference type="SMART" id="SM00980">
    <property type="entry name" value="THAP"/>
    <property type="match status" value="1"/>
</dbReference>
<dbReference type="InterPro" id="IPR006612">
    <property type="entry name" value="THAP_Znf"/>
</dbReference>
<evidence type="ECO:0000256" key="2">
    <source>
        <dbReference type="ARBA" id="ARBA00022771"/>
    </source>
</evidence>
<evidence type="ECO:0000259" key="7">
    <source>
        <dbReference type="PROSITE" id="PS50950"/>
    </source>
</evidence>
<keyword evidence="9" id="KW-1185">Reference proteome</keyword>
<dbReference type="PROSITE" id="PS50950">
    <property type="entry name" value="ZF_THAP"/>
    <property type="match status" value="1"/>
</dbReference>
<evidence type="ECO:0000256" key="4">
    <source>
        <dbReference type="ARBA" id="ARBA00023125"/>
    </source>
</evidence>
<dbReference type="Pfam" id="PF05485">
    <property type="entry name" value="THAP"/>
    <property type="match status" value="1"/>
</dbReference>
<proteinExistence type="predicted"/>
<protein>
    <submittedName>
        <fullName evidence="8">THAP domain-containing protein 5</fullName>
    </submittedName>
</protein>